<dbReference type="EC" id="2.1.1.-" evidence="4"/>
<evidence type="ECO:0000256" key="4">
    <source>
        <dbReference type="RuleBase" id="RU362026"/>
    </source>
</evidence>
<dbReference type="Gene3D" id="3.40.50.150">
    <property type="entry name" value="Vaccinia Virus protein VP39"/>
    <property type="match status" value="1"/>
</dbReference>
<evidence type="ECO:0000256" key="3">
    <source>
        <dbReference type="ARBA" id="ARBA00022679"/>
    </source>
</evidence>
<sequence length="340" mass="39413">MITPSNDKQRASRNKTLTLNDSEIQSLKNRVIELKTPVTFAQIENKTIHQDTFIALDYLPSEFVDLAFIDPPYNLSKSFNETSFKEMDSDDYEKWLESWIIKVKKILKPNASIYICGDWKSSGAINNVVKKYFNIQNRITWEREKGRGAKHNWKNCSEDIWFCTMANDYCFNVEAVKMKRKVIAPYRDETGNAKDWQEERGGKYRITHPSNLWTDISIPFWSMPENTDHPTQKPEKLVAKIILASSRPGDVVFDPFLGSGTTSVVAKKLERKYVGVEIDEYYCCLTEKRLKSAEYDMAIQGYRDGVFWERNTLNKQTNGEKGNRKDVYSKQGGLFINQTL</sequence>
<gene>
    <name evidence="6" type="ORF">A3F61_03360</name>
</gene>
<dbReference type="GO" id="GO:0008170">
    <property type="term" value="F:N-methyltransferase activity"/>
    <property type="evidence" value="ECO:0007669"/>
    <property type="project" value="InterPro"/>
</dbReference>
<dbReference type="AlphaFoldDB" id="A0A1G1V9F7"/>
<dbReference type="PROSITE" id="PS00092">
    <property type="entry name" value="N6_MTASE"/>
    <property type="match status" value="1"/>
</dbReference>
<name>A0A1G1V9F7_9BACT</name>
<evidence type="ECO:0000256" key="1">
    <source>
        <dbReference type="ARBA" id="ARBA00006594"/>
    </source>
</evidence>
<dbReference type="GO" id="GO:0005737">
    <property type="term" value="C:cytoplasm"/>
    <property type="evidence" value="ECO:0007669"/>
    <property type="project" value="TreeGrafter"/>
</dbReference>
<comment type="caution">
    <text evidence="6">The sequence shown here is derived from an EMBL/GenBank/DDBJ whole genome shotgun (WGS) entry which is preliminary data.</text>
</comment>
<dbReference type="InterPro" id="IPR002052">
    <property type="entry name" value="DNA_methylase_N6_adenine_CS"/>
</dbReference>
<accession>A0A1G1V9F7</accession>
<dbReference type="InterPro" id="IPR002941">
    <property type="entry name" value="DNA_methylase_N4/N6"/>
</dbReference>
<evidence type="ECO:0000256" key="2">
    <source>
        <dbReference type="ARBA" id="ARBA00022603"/>
    </source>
</evidence>
<dbReference type="PRINTS" id="PR00508">
    <property type="entry name" value="S21N4MTFRASE"/>
</dbReference>
<dbReference type="SUPFAM" id="SSF53335">
    <property type="entry name" value="S-adenosyl-L-methionine-dependent methyltransferases"/>
    <property type="match status" value="1"/>
</dbReference>
<comment type="similarity">
    <text evidence="1 4">Belongs to the N(4)/N(6)-methyltransferase family.</text>
</comment>
<dbReference type="EMBL" id="MHCA01000027">
    <property type="protein sequence ID" value="OGY12050.1"/>
    <property type="molecule type" value="Genomic_DNA"/>
</dbReference>
<dbReference type="InterPro" id="IPR001091">
    <property type="entry name" value="RM_Methyltransferase"/>
</dbReference>
<organism evidence="6 7">
    <name type="scientific">Candidatus Blackburnbacteria bacterium RIFCSPHIGHO2_12_FULL_41_13b</name>
    <dbReference type="NCBI Taxonomy" id="1797517"/>
    <lineage>
        <taxon>Bacteria</taxon>
        <taxon>Candidatus Blackburniibacteriota</taxon>
    </lineage>
</organism>
<reference evidence="6 7" key="1">
    <citation type="journal article" date="2016" name="Nat. Commun.">
        <title>Thousands of microbial genomes shed light on interconnected biogeochemical processes in an aquifer system.</title>
        <authorList>
            <person name="Anantharaman K."/>
            <person name="Brown C.T."/>
            <person name="Hug L.A."/>
            <person name="Sharon I."/>
            <person name="Castelle C.J."/>
            <person name="Probst A.J."/>
            <person name="Thomas B.C."/>
            <person name="Singh A."/>
            <person name="Wilkins M.J."/>
            <person name="Karaoz U."/>
            <person name="Brodie E.L."/>
            <person name="Williams K.H."/>
            <person name="Hubbard S.S."/>
            <person name="Banfield J.F."/>
        </authorList>
    </citation>
    <scope>NUCLEOTIDE SEQUENCE [LARGE SCALE GENOMIC DNA]</scope>
</reference>
<evidence type="ECO:0000313" key="6">
    <source>
        <dbReference type="EMBL" id="OGY12050.1"/>
    </source>
</evidence>
<dbReference type="PANTHER" id="PTHR13370:SF3">
    <property type="entry name" value="TRNA (GUANINE(10)-N2)-METHYLTRANSFERASE HOMOLOG"/>
    <property type="match status" value="1"/>
</dbReference>
<dbReference type="Proteomes" id="UP000178272">
    <property type="component" value="Unassembled WGS sequence"/>
</dbReference>
<protein>
    <recommendedName>
        <fullName evidence="4">Methyltransferase</fullName>
        <ecNumber evidence="4">2.1.1.-</ecNumber>
    </recommendedName>
</protein>
<evidence type="ECO:0000313" key="7">
    <source>
        <dbReference type="Proteomes" id="UP000178272"/>
    </source>
</evidence>
<dbReference type="PANTHER" id="PTHR13370">
    <property type="entry name" value="RNA METHYLASE-RELATED"/>
    <property type="match status" value="1"/>
</dbReference>
<dbReference type="GO" id="GO:0003677">
    <property type="term" value="F:DNA binding"/>
    <property type="evidence" value="ECO:0007669"/>
    <property type="project" value="InterPro"/>
</dbReference>
<dbReference type="GO" id="GO:0032259">
    <property type="term" value="P:methylation"/>
    <property type="evidence" value="ECO:0007669"/>
    <property type="project" value="UniProtKB-KW"/>
</dbReference>
<keyword evidence="2 6" id="KW-0489">Methyltransferase</keyword>
<keyword evidence="3" id="KW-0808">Transferase</keyword>
<dbReference type="InterPro" id="IPR029063">
    <property type="entry name" value="SAM-dependent_MTases_sf"/>
</dbReference>
<evidence type="ECO:0000259" key="5">
    <source>
        <dbReference type="Pfam" id="PF01555"/>
    </source>
</evidence>
<feature type="domain" description="DNA methylase N-4/N-6" evidence="5">
    <location>
        <begin position="64"/>
        <end position="287"/>
    </location>
</feature>
<dbReference type="STRING" id="1797517.A3F61_03360"/>
<dbReference type="Pfam" id="PF01555">
    <property type="entry name" value="N6_N4_Mtase"/>
    <property type="match status" value="1"/>
</dbReference>
<proteinExistence type="inferred from homology"/>